<feature type="chain" id="PRO_5015703478" evidence="1">
    <location>
        <begin position="26"/>
        <end position="323"/>
    </location>
</feature>
<protein>
    <submittedName>
        <fullName evidence="2">Peptidase</fullName>
    </submittedName>
</protein>
<dbReference type="AlphaFoldDB" id="A0A2S9I595"/>
<reference evidence="2 3" key="1">
    <citation type="submission" date="2017-10" db="EMBL/GenBank/DDBJ databases">
        <title>Draft genome of two endophytic bacteria isolated from 'guarana' Paullinia cupana (Mart.) Ducke.</title>
        <authorList>
            <person name="Siqueira K.A."/>
            <person name="Liotti R.G."/>
            <person name="Mendes T.A."/>
            <person name="Soares M.A."/>
        </authorList>
    </citation>
    <scope>NUCLEOTIDE SEQUENCE [LARGE SCALE GENOMIC DNA]</scope>
    <source>
        <strain evidence="2 3">342</strain>
    </source>
</reference>
<keyword evidence="3" id="KW-1185">Reference proteome</keyword>
<feature type="signal peptide" evidence="1">
    <location>
        <begin position="1"/>
        <end position="25"/>
    </location>
</feature>
<sequence>MLLKKLMAILMGLGGLPGLSGGVQAARPPQPAMDAPGECRDSAFLQQHPLTETLRAEPFVIFYTRSGDNAPPLEDTTGSGTPDYVKNVAIQLQAANQYYQKMLRLTPPLEQPRYRLAKAIHVYLFDLPRGNGMAFDEVTRVKGEDGNWLPCALTIRISSKLNQPLNPTPAHELFHLYQYGYTQFKVGWLLEGMTRWIESAYNGEIVMSKKLQARPPLKGAELYALRYSAWPFWQRLAREKYGTVTLSPELEAVRYLDGNPVFRTTTLPGGEALEPLLTRLQELSKEQSRQANLPYYQWPEKLQQSHQFDDVICQAMEGIECSR</sequence>
<comment type="caution">
    <text evidence="2">The sequence shown here is derived from an EMBL/GenBank/DDBJ whole genome shotgun (WGS) entry which is preliminary data.</text>
</comment>
<name>A0A2S9I595_9GAMM</name>
<organism evidence="2 3">
    <name type="scientific">Pantoea coffeiphila</name>
    <dbReference type="NCBI Taxonomy" id="1465635"/>
    <lineage>
        <taxon>Bacteria</taxon>
        <taxon>Pseudomonadati</taxon>
        <taxon>Pseudomonadota</taxon>
        <taxon>Gammaproteobacteria</taxon>
        <taxon>Enterobacterales</taxon>
        <taxon>Erwiniaceae</taxon>
        <taxon>Pantoea</taxon>
    </lineage>
</organism>
<proteinExistence type="predicted"/>
<accession>A0A2S9I595</accession>
<evidence type="ECO:0000256" key="1">
    <source>
        <dbReference type="SAM" id="SignalP"/>
    </source>
</evidence>
<dbReference type="OrthoDB" id="262317at2"/>
<dbReference type="RefSeq" id="WP_105595293.1">
    <property type="nucleotide sequence ID" value="NZ_PDET01000025.1"/>
</dbReference>
<keyword evidence="1" id="KW-0732">Signal</keyword>
<evidence type="ECO:0000313" key="2">
    <source>
        <dbReference type="EMBL" id="PRD12884.1"/>
    </source>
</evidence>
<dbReference type="EMBL" id="PDET01000025">
    <property type="protein sequence ID" value="PRD12884.1"/>
    <property type="molecule type" value="Genomic_DNA"/>
</dbReference>
<evidence type="ECO:0000313" key="3">
    <source>
        <dbReference type="Proteomes" id="UP000239181"/>
    </source>
</evidence>
<gene>
    <name evidence="2" type="ORF">CQW29_24175</name>
</gene>
<dbReference type="Proteomes" id="UP000239181">
    <property type="component" value="Unassembled WGS sequence"/>
</dbReference>